<dbReference type="EMBL" id="JAAGRR010000029">
    <property type="protein sequence ID" value="NDY42005.1"/>
    <property type="molecule type" value="Genomic_DNA"/>
</dbReference>
<evidence type="ECO:0000256" key="2">
    <source>
        <dbReference type="ARBA" id="ARBA00012438"/>
    </source>
</evidence>
<evidence type="ECO:0000259" key="11">
    <source>
        <dbReference type="PROSITE" id="PS50109"/>
    </source>
</evidence>
<proteinExistence type="predicted"/>
<evidence type="ECO:0000256" key="4">
    <source>
        <dbReference type="ARBA" id="ARBA00022679"/>
    </source>
</evidence>
<feature type="domain" description="Histidine kinase" evidence="11">
    <location>
        <begin position="254"/>
        <end position="460"/>
    </location>
</feature>
<dbReference type="SUPFAM" id="SSF55781">
    <property type="entry name" value="GAF domain-like"/>
    <property type="match status" value="1"/>
</dbReference>
<dbReference type="InterPro" id="IPR029016">
    <property type="entry name" value="GAF-like_dom_sf"/>
</dbReference>
<dbReference type="RefSeq" id="WP_163298153.1">
    <property type="nucleotide sequence ID" value="NZ_JAAGRR010000029.1"/>
</dbReference>
<dbReference type="AlphaFoldDB" id="A0A6N9TL98"/>
<name>A0A6N9TL98_DISTH</name>
<accession>A0A6N9TL98</accession>
<keyword evidence="9" id="KW-0175">Coiled coil</keyword>
<keyword evidence="6" id="KW-0418">Kinase</keyword>
<evidence type="ECO:0000256" key="5">
    <source>
        <dbReference type="ARBA" id="ARBA00022741"/>
    </source>
</evidence>
<gene>
    <name evidence="12" type="ORF">G3N55_03960</name>
</gene>
<dbReference type="Gene3D" id="1.10.287.130">
    <property type="match status" value="1"/>
</dbReference>
<comment type="catalytic activity">
    <reaction evidence="1">
        <text>ATP + protein L-histidine = ADP + protein N-phospho-L-histidine.</text>
        <dbReference type="EC" id="2.7.13.3"/>
    </reaction>
</comment>
<dbReference type="InterPro" id="IPR003594">
    <property type="entry name" value="HATPase_dom"/>
</dbReference>
<keyword evidence="4" id="KW-0808">Transferase</keyword>
<keyword evidence="8" id="KW-0902">Two-component regulatory system</keyword>
<dbReference type="CDD" id="cd00075">
    <property type="entry name" value="HATPase"/>
    <property type="match status" value="1"/>
</dbReference>
<feature type="region of interest" description="Disordered" evidence="10">
    <location>
        <begin position="459"/>
        <end position="483"/>
    </location>
</feature>
<organism evidence="12 13">
    <name type="scientific">Dissulfurirhabdus thermomarina</name>
    <dbReference type="NCBI Taxonomy" id="1765737"/>
    <lineage>
        <taxon>Bacteria</taxon>
        <taxon>Deltaproteobacteria</taxon>
        <taxon>Dissulfurirhabdaceae</taxon>
        <taxon>Dissulfurirhabdus</taxon>
    </lineage>
</organism>
<dbReference type="PANTHER" id="PTHR43065">
    <property type="entry name" value="SENSOR HISTIDINE KINASE"/>
    <property type="match status" value="1"/>
</dbReference>
<dbReference type="SMART" id="SM00388">
    <property type="entry name" value="HisKA"/>
    <property type="match status" value="1"/>
</dbReference>
<evidence type="ECO:0000313" key="12">
    <source>
        <dbReference type="EMBL" id="NDY42005.1"/>
    </source>
</evidence>
<keyword evidence="13" id="KW-1185">Reference proteome</keyword>
<evidence type="ECO:0000256" key="8">
    <source>
        <dbReference type="ARBA" id="ARBA00023012"/>
    </source>
</evidence>
<sequence>MAEQDLEPAGGTRYPARLLLELAAQMNRAFLRARDLEGILRAVLVGVTAGEGLGFNRAFLLRVLPAEGILAGEMAVGPASREEAGRIWHEVQRRQLSLFDLIDHSGETPVAPPLGETARAIRVPLAERGHLLVRALLENREVLAGPGAEPAPEPLARLLGTGRFAAAPLSSAEAPYGLILVDNRYTGRPITPEDMEALRFFAGLASLAVDKARTCEVLGAQLRELARMNEEIERNKDLLVQAERYAALGRMADQLLHELRNPVAAMGGLARRLHREAADGTRLHADAILQECRRVETILDRLMDFAEPPPGLRPERVPLHGLVHEVLVLLRSEMERRGICCLTRLDPGEPAPDLDPEQFRRCLLNVLKNALEAMPGGGTLTVGTRIVGDRVEIRVSDTGPGLARGHLSQAMEPFFTLKPGGMGLGLAVAKQIMERHGGSLRLACEGPPGVTAVLTLPLARTTPEGPPGPPGPPRRAPAAGRLA</sequence>
<keyword evidence="5" id="KW-0547">Nucleotide-binding</keyword>
<keyword evidence="7" id="KW-0067">ATP-binding</keyword>
<evidence type="ECO:0000256" key="6">
    <source>
        <dbReference type="ARBA" id="ARBA00022777"/>
    </source>
</evidence>
<evidence type="ECO:0000313" key="13">
    <source>
        <dbReference type="Proteomes" id="UP000469346"/>
    </source>
</evidence>
<evidence type="ECO:0000256" key="9">
    <source>
        <dbReference type="SAM" id="Coils"/>
    </source>
</evidence>
<dbReference type="SMART" id="SM00387">
    <property type="entry name" value="HATPase_c"/>
    <property type="match status" value="1"/>
</dbReference>
<dbReference type="InterPro" id="IPR003661">
    <property type="entry name" value="HisK_dim/P_dom"/>
</dbReference>
<dbReference type="SUPFAM" id="SSF47384">
    <property type="entry name" value="Homodimeric domain of signal transducing histidine kinase"/>
    <property type="match status" value="1"/>
</dbReference>
<keyword evidence="3" id="KW-0597">Phosphoprotein</keyword>
<dbReference type="InterPro" id="IPR036890">
    <property type="entry name" value="HATPase_C_sf"/>
</dbReference>
<dbReference type="PRINTS" id="PR00344">
    <property type="entry name" value="BCTRLSENSOR"/>
</dbReference>
<dbReference type="InterPro" id="IPR003018">
    <property type="entry name" value="GAF"/>
</dbReference>
<feature type="coiled-coil region" evidence="9">
    <location>
        <begin position="215"/>
        <end position="245"/>
    </location>
</feature>
<evidence type="ECO:0000256" key="10">
    <source>
        <dbReference type="SAM" id="MobiDB-lite"/>
    </source>
</evidence>
<dbReference type="SUPFAM" id="SSF55874">
    <property type="entry name" value="ATPase domain of HSP90 chaperone/DNA topoisomerase II/histidine kinase"/>
    <property type="match status" value="1"/>
</dbReference>
<dbReference type="Gene3D" id="3.30.565.10">
    <property type="entry name" value="Histidine kinase-like ATPase, C-terminal domain"/>
    <property type="match status" value="1"/>
</dbReference>
<dbReference type="Pfam" id="PF02518">
    <property type="entry name" value="HATPase_c"/>
    <property type="match status" value="1"/>
</dbReference>
<evidence type="ECO:0000256" key="1">
    <source>
        <dbReference type="ARBA" id="ARBA00000085"/>
    </source>
</evidence>
<dbReference type="Proteomes" id="UP000469346">
    <property type="component" value="Unassembled WGS sequence"/>
</dbReference>
<evidence type="ECO:0000256" key="7">
    <source>
        <dbReference type="ARBA" id="ARBA00022840"/>
    </source>
</evidence>
<feature type="compositionally biased region" description="Pro residues" evidence="10">
    <location>
        <begin position="464"/>
        <end position="475"/>
    </location>
</feature>
<dbReference type="GO" id="GO:0005524">
    <property type="term" value="F:ATP binding"/>
    <property type="evidence" value="ECO:0007669"/>
    <property type="project" value="UniProtKB-KW"/>
</dbReference>
<dbReference type="Pfam" id="PF00512">
    <property type="entry name" value="HisKA"/>
    <property type="match status" value="1"/>
</dbReference>
<comment type="caution">
    <text evidence="12">The sequence shown here is derived from an EMBL/GenBank/DDBJ whole genome shotgun (WGS) entry which is preliminary data.</text>
</comment>
<dbReference type="InterPro" id="IPR004358">
    <property type="entry name" value="Sig_transdc_His_kin-like_C"/>
</dbReference>
<dbReference type="GO" id="GO:0000155">
    <property type="term" value="F:phosphorelay sensor kinase activity"/>
    <property type="evidence" value="ECO:0007669"/>
    <property type="project" value="InterPro"/>
</dbReference>
<dbReference type="EC" id="2.7.13.3" evidence="2"/>
<protein>
    <recommendedName>
        <fullName evidence="2">histidine kinase</fullName>
        <ecNumber evidence="2">2.7.13.3</ecNumber>
    </recommendedName>
</protein>
<dbReference type="PANTHER" id="PTHR43065:SF10">
    <property type="entry name" value="PEROXIDE STRESS-ACTIVATED HISTIDINE KINASE MAK3"/>
    <property type="match status" value="1"/>
</dbReference>
<dbReference type="Gene3D" id="3.30.450.40">
    <property type="match status" value="1"/>
</dbReference>
<dbReference type="PROSITE" id="PS50109">
    <property type="entry name" value="HIS_KIN"/>
    <property type="match status" value="1"/>
</dbReference>
<dbReference type="InterPro" id="IPR005467">
    <property type="entry name" value="His_kinase_dom"/>
</dbReference>
<reference evidence="12 13" key="1">
    <citation type="submission" date="2020-02" db="EMBL/GenBank/DDBJ databases">
        <title>Comparative genomics of sulfur disproportionating microorganisms.</title>
        <authorList>
            <person name="Ward L.M."/>
            <person name="Bertran E."/>
            <person name="Johnston D.T."/>
        </authorList>
    </citation>
    <scope>NUCLEOTIDE SEQUENCE [LARGE SCALE GENOMIC DNA]</scope>
    <source>
        <strain evidence="12 13">DSM 100025</strain>
    </source>
</reference>
<dbReference type="CDD" id="cd00082">
    <property type="entry name" value="HisKA"/>
    <property type="match status" value="1"/>
</dbReference>
<dbReference type="InterPro" id="IPR036097">
    <property type="entry name" value="HisK_dim/P_sf"/>
</dbReference>
<dbReference type="SMART" id="SM00065">
    <property type="entry name" value="GAF"/>
    <property type="match status" value="1"/>
</dbReference>
<evidence type="ECO:0000256" key="3">
    <source>
        <dbReference type="ARBA" id="ARBA00022553"/>
    </source>
</evidence>